<dbReference type="GO" id="GO:0008270">
    <property type="term" value="F:zinc ion binding"/>
    <property type="evidence" value="ECO:0007669"/>
    <property type="project" value="UniProtKB-KW"/>
</dbReference>
<dbReference type="InterPro" id="IPR011993">
    <property type="entry name" value="PH-like_dom_sf"/>
</dbReference>
<dbReference type="CDD" id="cd01214">
    <property type="entry name" value="PTB_FAM43A"/>
    <property type="match status" value="1"/>
</dbReference>
<keyword evidence="7" id="KW-0833">Ubl conjugation pathway</keyword>
<evidence type="ECO:0000256" key="10">
    <source>
        <dbReference type="SAM" id="MobiDB-lite"/>
    </source>
</evidence>
<dbReference type="AlphaFoldDB" id="A0A182NQG9"/>
<feature type="compositionally biased region" description="Low complexity" evidence="10">
    <location>
        <begin position="516"/>
        <end position="530"/>
    </location>
</feature>
<feature type="compositionally biased region" description="Basic residues" evidence="10">
    <location>
        <begin position="902"/>
        <end position="911"/>
    </location>
</feature>
<evidence type="ECO:0000259" key="11">
    <source>
        <dbReference type="PROSITE" id="PS50089"/>
    </source>
</evidence>
<reference evidence="12" key="2">
    <citation type="submission" date="2020-05" db="UniProtKB">
        <authorList>
            <consortium name="EnsemblMetazoa"/>
        </authorList>
    </citation>
    <scope>IDENTIFICATION</scope>
    <source>
        <strain evidence="12">WRAIR2</strain>
    </source>
</reference>
<evidence type="ECO:0000256" key="8">
    <source>
        <dbReference type="ARBA" id="ARBA00022833"/>
    </source>
</evidence>
<comment type="catalytic activity">
    <reaction evidence="1">
        <text>S-ubiquitinyl-[E2 ubiquitin-conjugating enzyme]-L-cysteine + [acceptor protein]-L-lysine = [E2 ubiquitin-conjugating enzyme]-L-cysteine + N(6)-ubiquitinyl-[acceptor protein]-L-lysine.</text>
        <dbReference type="EC" id="2.3.2.27"/>
    </reaction>
</comment>
<dbReference type="EC" id="2.3.2.27" evidence="3"/>
<feature type="region of interest" description="Disordered" evidence="10">
    <location>
        <begin position="826"/>
        <end position="911"/>
    </location>
</feature>
<feature type="compositionally biased region" description="Gly residues" evidence="10">
    <location>
        <begin position="1171"/>
        <end position="1180"/>
    </location>
</feature>
<feature type="domain" description="RING-type" evidence="11">
    <location>
        <begin position="1002"/>
        <end position="1043"/>
    </location>
</feature>
<organism evidence="12 13">
    <name type="scientific">Anopheles dirus</name>
    <dbReference type="NCBI Taxonomy" id="7168"/>
    <lineage>
        <taxon>Eukaryota</taxon>
        <taxon>Metazoa</taxon>
        <taxon>Ecdysozoa</taxon>
        <taxon>Arthropoda</taxon>
        <taxon>Hexapoda</taxon>
        <taxon>Insecta</taxon>
        <taxon>Pterygota</taxon>
        <taxon>Neoptera</taxon>
        <taxon>Endopterygota</taxon>
        <taxon>Diptera</taxon>
        <taxon>Nematocera</taxon>
        <taxon>Culicoidea</taxon>
        <taxon>Culicidae</taxon>
        <taxon>Anophelinae</taxon>
        <taxon>Anopheles</taxon>
    </lineage>
</organism>
<evidence type="ECO:0000256" key="7">
    <source>
        <dbReference type="ARBA" id="ARBA00022786"/>
    </source>
</evidence>
<name>A0A182NQG9_9DIPT</name>
<dbReference type="Proteomes" id="UP000075884">
    <property type="component" value="Unassembled WGS sequence"/>
</dbReference>
<evidence type="ECO:0000256" key="9">
    <source>
        <dbReference type="PROSITE-ProRule" id="PRU00175"/>
    </source>
</evidence>
<evidence type="ECO:0000256" key="3">
    <source>
        <dbReference type="ARBA" id="ARBA00012483"/>
    </source>
</evidence>
<dbReference type="SUPFAM" id="SSF50729">
    <property type="entry name" value="PH domain-like"/>
    <property type="match status" value="1"/>
</dbReference>
<dbReference type="GO" id="GO:0000209">
    <property type="term" value="P:protein polyubiquitination"/>
    <property type="evidence" value="ECO:0007669"/>
    <property type="project" value="UniProtKB-ARBA"/>
</dbReference>
<keyword evidence="13" id="KW-1185">Reference proteome</keyword>
<dbReference type="VEuPathDB" id="VectorBase:ADIR009904"/>
<keyword evidence="8" id="KW-0862">Zinc</keyword>
<dbReference type="Gene3D" id="2.30.29.30">
    <property type="entry name" value="Pleckstrin-homology domain (PH domain)/Phosphotyrosine-binding domain (PTB)"/>
    <property type="match status" value="1"/>
</dbReference>
<keyword evidence="4" id="KW-0808">Transferase</keyword>
<dbReference type="SUPFAM" id="SSF57850">
    <property type="entry name" value="RING/U-box"/>
    <property type="match status" value="1"/>
</dbReference>
<dbReference type="PANTHER" id="PTHR11232:SF2">
    <property type="entry name" value="FI05246P"/>
    <property type="match status" value="1"/>
</dbReference>
<evidence type="ECO:0000313" key="12">
    <source>
        <dbReference type="EnsemblMetazoa" id="ADIR009904-PA"/>
    </source>
</evidence>
<dbReference type="InterPro" id="IPR001841">
    <property type="entry name" value="Znf_RING"/>
</dbReference>
<dbReference type="EnsemblMetazoa" id="ADIR009904-RA">
    <property type="protein sequence ID" value="ADIR009904-PA"/>
    <property type="gene ID" value="ADIR009904"/>
</dbReference>
<feature type="compositionally biased region" description="Acidic residues" evidence="10">
    <location>
        <begin position="184"/>
        <end position="195"/>
    </location>
</feature>
<dbReference type="InterPro" id="IPR013083">
    <property type="entry name" value="Znf_RING/FYVE/PHD"/>
</dbReference>
<dbReference type="PROSITE" id="PS50089">
    <property type="entry name" value="ZF_RING_2"/>
    <property type="match status" value="1"/>
</dbReference>
<reference evidence="13" key="1">
    <citation type="submission" date="2013-03" db="EMBL/GenBank/DDBJ databases">
        <title>The Genome Sequence of Anopheles dirus WRAIR2.</title>
        <authorList>
            <consortium name="The Broad Institute Genomics Platform"/>
            <person name="Neafsey D.E."/>
            <person name="Walton C."/>
            <person name="Walker B."/>
            <person name="Young S.K."/>
            <person name="Zeng Q."/>
            <person name="Gargeya S."/>
            <person name="Fitzgerald M."/>
            <person name="Haas B."/>
            <person name="Abouelleil A."/>
            <person name="Allen A.W."/>
            <person name="Alvarado L."/>
            <person name="Arachchi H.M."/>
            <person name="Berlin A.M."/>
            <person name="Chapman S.B."/>
            <person name="Gainer-Dewar J."/>
            <person name="Goldberg J."/>
            <person name="Griggs A."/>
            <person name="Gujja S."/>
            <person name="Hansen M."/>
            <person name="Howarth C."/>
            <person name="Imamovic A."/>
            <person name="Ireland A."/>
            <person name="Larimer J."/>
            <person name="McCowan C."/>
            <person name="Murphy C."/>
            <person name="Pearson M."/>
            <person name="Poon T.W."/>
            <person name="Priest M."/>
            <person name="Roberts A."/>
            <person name="Saif S."/>
            <person name="Shea T."/>
            <person name="Sisk P."/>
            <person name="Sykes S."/>
            <person name="Wortman J."/>
            <person name="Nusbaum C."/>
            <person name="Birren B."/>
        </authorList>
    </citation>
    <scope>NUCLEOTIDE SEQUENCE [LARGE SCALE GENOMIC DNA]</scope>
    <source>
        <strain evidence="13">WRAIR2</strain>
    </source>
</reference>
<dbReference type="Gene3D" id="3.30.40.10">
    <property type="entry name" value="Zinc/RING finger domain, C3HC4 (zinc finger)"/>
    <property type="match status" value="1"/>
</dbReference>
<feature type="region of interest" description="Disordered" evidence="10">
    <location>
        <begin position="184"/>
        <end position="208"/>
    </location>
</feature>
<dbReference type="InterPro" id="IPR006020">
    <property type="entry name" value="PTB/PI_dom"/>
</dbReference>
<dbReference type="PANTHER" id="PTHR11232">
    <property type="entry name" value="PHOSPHOTYROSINE INTERACTION DOMAIN-CONTAINING FAMILY MEMBER"/>
    <property type="match status" value="1"/>
</dbReference>
<evidence type="ECO:0000256" key="1">
    <source>
        <dbReference type="ARBA" id="ARBA00000900"/>
    </source>
</evidence>
<evidence type="ECO:0000256" key="5">
    <source>
        <dbReference type="ARBA" id="ARBA00022723"/>
    </source>
</evidence>
<dbReference type="SMART" id="SM00462">
    <property type="entry name" value="PTB"/>
    <property type="match status" value="1"/>
</dbReference>
<protein>
    <recommendedName>
        <fullName evidence="3">RING-type E3 ubiquitin transferase</fullName>
        <ecNumber evidence="3">2.3.2.27</ecNumber>
    </recommendedName>
</protein>
<dbReference type="GO" id="GO:0061630">
    <property type="term" value="F:ubiquitin protein ligase activity"/>
    <property type="evidence" value="ECO:0007669"/>
    <property type="project" value="UniProtKB-EC"/>
</dbReference>
<feature type="region of interest" description="Disordered" evidence="10">
    <location>
        <begin position="1122"/>
        <end position="1198"/>
    </location>
</feature>
<evidence type="ECO:0000256" key="4">
    <source>
        <dbReference type="ARBA" id="ARBA00022679"/>
    </source>
</evidence>
<keyword evidence="5" id="KW-0479">Metal-binding</keyword>
<feature type="compositionally biased region" description="Gly residues" evidence="10">
    <location>
        <begin position="858"/>
        <end position="893"/>
    </location>
</feature>
<feature type="compositionally biased region" description="Polar residues" evidence="10">
    <location>
        <begin position="1093"/>
        <end position="1102"/>
    </location>
</feature>
<dbReference type="SMART" id="SM00184">
    <property type="entry name" value="RING"/>
    <property type="match status" value="1"/>
</dbReference>
<feature type="region of interest" description="Disordered" evidence="10">
    <location>
        <begin position="500"/>
        <end position="532"/>
    </location>
</feature>
<feature type="region of interest" description="Disordered" evidence="10">
    <location>
        <begin position="1047"/>
        <end position="1102"/>
    </location>
</feature>
<sequence>MLTLTDDTGGYTHSGDGCVEKPLATLWRNYTQNSKPDVMMKLCLCPSGLKATTRQHGLTEYWSHRITYCSSPKNYPRVFCWIYRHEGRKLKHEFRCHAVICSKESIAQEISTILKENLAKALREFKRDKLNRQNARLSLANSVYDNPSMPRRKIMLSVGANNYRPPLERSKSAPKLMAIEEMIGEEDEEDDETQEGGEGVRASKAASSAAGVSTTVEACCREDALFPSTTLGRRRCRRGHSIRRSRLRNSFKSPKDLEARVPLKNENIVHVSPMNKSVDSILDTISQEDGEEEDEDDFEGGEPCEEVQRELSEEQTASTVASLKLTKSAKLSHNSDSSEDDFESFLAHYNYNSSEPLSSELISYFDMKLNPTTVCSMHDLTQHHASLPVTLEDTQRLALSLDDLDHYSLPGVVVVGEADGGGSEVRTRELKERDVDLDTDEVFFNQDEVLEMLRTAAESAASASASHDRLRHSGCLHTEDDTAPSSLLCVTSKLQAAGAATHPDSDEGSISSGCETSSTVTTNTDDSATSGNGPAVVMVGRAAITAALGKPGSVLERVRSFEQLAENQVIHVPLGERAGQHPLGADSDNITASPELMFKRSITFPAPGVKSSFLMPTASLASSGSASGPTEPTDSPLDSLNDPIVEAHRREMESHHQHHQTTKPKVRQMRLKSTVAAVNTELINHLQAIDSDSEFSDESGYVEFQDNQPSIKSSFPDDEQPDNNPASLVGKMEALVENAAAPPSRFYCHSCAIEIDRVSPEFTCPHCLEGFIEELPAAERNVASGSASGQDFEQPMNEYDNPQISNEAIRLAGEIFTNSFLSPLFRRNDGQDGESTGTTGGGHGEHTLITLEDIPMDGSGGSSSGGGGVDLGEGSAGGGASGSGGGSSGGPGGDARPSMRYSGRRGSRRRGVQNINHVDHILREILISVSGGAHGGGAGGGSMLFMGNPGDYAWGREGIDTIVTQLLNQMDNTGPPPLEKERIAEIPTVTISEEQVERKLQCSVCFEDFVVGESVRKLPCLHVYHEPCIIPWLELHGTCPICRNSLSPEESHTGAQSQGQANSSTQSQSEGSQLNPQQQQQQQTSSSAQSQSDANGRQGSNFLTVTIRPAMTNLLFEMGQPSAPSSGLLTSSLPASAGGAGATSSSSATGGSTSNRSSANPPTAGATSSSGGTGGGGSGGNSSQRDEDGTIDYTLELD</sequence>
<proteinExistence type="predicted"/>
<feature type="compositionally biased region" description="Low complexity" evidence="10">
    <location>
        <begin position="1068"/>
        <end position="1092"/>
    </location>
</feature>
<evidence type="ECO:0000313" key="13">
    <source>
        <dbReference type="Proteomes" id="UP000075884"/>
    </source>
</evidence>
<accession>A0A182NQG9</accession>
<dbReference type="Pfam" id="PF14719">
    <property type="entry name" value="PID_2"/>
    <property type="match status" value="1"/>
</dbReference>
<dbReference type="FunFam" id="3.30.40.10:FF:000069">
    <property type="entry name" value="E3 ubiquitin-protein ligase RNF115"/>
    <property type="match status" value="1"/>
</dbReference>
<comment type="pathway">
    <text evidence="2">Protein modification; protein ubiquitination.</text>
</comment>
<feature type="compositionally biased region" description="Low complexity" evidence="10">
    <location>
        <begin position="1122"/>
        <end position="1154"/>
    </location>
</feature>
<feature type="region of interest" description="Disordered" evidence="10">
    <location>
        <begin position="620"/>
        <end position="641"/>
    </location>
</feature>
<evidence type="ECO:0000256" key="2">
    <source>
        <dbReference type="ARBA" id="ARBA00004906"/>
    </source>
</evidence>
<dbReference type="InterPro" id="IPR051133">
    <property type="entry name" value="Adapter_Engulfment-Domain"/>
</dbReference>
<feature type="compositionally biased region" description="Polar residues" evidence="10">
    <location>
        <begin position="1047"/>
        <end position="1067"/>
    </location>
</feature>
<dbReference type="Pfam" id="PF13639">
    <property type="entry name" value="zf-RING_2"/>
    <property type="match status" value="1"/>
</dbReference>
<evidence type="ECO:0000256" key="6">
    <source>
        <dbReference type="ARBA" id="ARBA00022771"/>
    </source>
</evidence>
<keyword evidence="6 9" id="KW-0863">Zinc-finger</keyword>
<dbReference type="CDD" id="cd16667">
    <property type="entry name" value="RING-H2_RNF126-like"/>
    <property type="match status" value="1"/>
</dbReference>
<dbReference type="InterPro" id="IPR033930">
    <property type="entry name" value="FAM43A/B_PTB"/>
</dbReference>